<evidence type="ECO:0000256" key="1">
    <source>
        <dbReference type="SAM" id="MobiDB-lite"/>
    </source>
</evidence>
<feature type="region of interest" description="Disordered" evidence="1">
    <location>
        <begin position="114"/>
        <end position="187"/>
    </location>
</feature>
<accession>A0ABY7U9A7</accession>
<dbReference type="RefSeq" id="WP_022862129.1">
    <property type="nucleotide sequence ID" value="NZ_ATVG01000001.1"/>
</dbReference>
<feature type="region of interest" description="Disordered" evidence="1">
    <location>
        <begin position="1"/>
        <end position="33"/>
    </location>
</feature>
<dbReference type="EMBL" id="CP063189">
    <property type="protein sequence ID" value="WCZ32655.1"/>
    <property type="molecule type" value="Genomic_DNA"/>
</dbReference>
<evidence type="ECO:0000313" key="4">
    <source>
        <dbReference type="Proteomes" id="UP001220064"/>
    </source>
</evidence>
<evidence type="ECO:0000256" key="2">
    <source>
        <dbReference type="SAM" id="Phobius"/>
    </source>
</evidence>
<evidence type="ECO:0008006" key="5">
    <source>
        <dbReference type="Google" id="ProtNLM"/>
    </source>
</evidence>
<reference evidence="3 4" key="1">
    <citation type="submission" date="2020-10" db="EMBL/GenBank/DDBJ databases">
        <title>Complete genome sequence of Corynebacterium massiliense DSM 45435, type strain of Corynebacterium massiliense.</title>
        <authorList>
            <person name="Busche T."/>
            <person name="Kalinowski J."/>
            <person name="Ruckert C."/>
        </authorList>
    </citation>
    <scope>NUCLEOTIDE SEQUENCE [LARGE SCALE GENOMIC DNA]</scope>
    <source>
        <strain evidence="3 4">DSM 45435</strain>
    </source>
</reference>
<dbReference type="InterPro" id="IPR021449">
    <property type="entry name" value="DUF3099"/>
</dbReference>
<proteinExistence type="predicted"/>
<feature type="transmembrane region" description="Helical" evidence="2">
    <location>
        <begin position="88"/>
        <end position="109"/>
    </location>
</feature>
<feature type="compositionally biased region" description="Basic and acidic residues" evidence="1">
    <location>
        <begin position="114"/>
        <end position="133"/>
    </location>
</feature>
<sequence>MNADSTEDGRADATRATPEMGNAASRRRASSRPRFLRGRRGAAELITDAETAPGDNRRRREITYSVLQFLRIPALLAAFYLMYTHHAWVLAAIVCAVTIPLPWIAVVIANETREKKDKRERNVYKPAMVREARAQAQRAQMDTHSLGTSSASPARGQLNSAPPTIDHRDDPPHEGPPRGSTTSHGDA</sequence>
<gene>
    <name evidence="3" type="ORF">CMASS_06105</name>
</gene>
<protein>
    <recommendedName>
        <fullName evidence="5">DUF3099 domain-containing protein</fullName>
    </recommendedName>
</protein>
<keyword evidence="4" id="KW-1185">Reference proteome</keyword>
<feature type="compositionally biased region" description="Polar residues" evidence="1">
    <location>
        <begin position="142"/>
        <end position="162"/>
    </location>
</feature>
<dbReference type="Proteomes" id="UP001220064">
    <property type="component" value="Chromosome"/>
</dbReference>
<organism evidence="3 4">
    <name type="scientific">Corynebacterium massiliense DSM 45435</name>
    <dbReference type="NCBI Taxonomy" id="1121364"/>
    <lineage>
        <taxon>Bacteria</taxon>
        <taxon>Bacillati</taxon>
        <taxon>Actinomycetota</taxon>
        <taxon>Actinomycetes</taxon>
        <taxon>Mycobacteriales</taxon>
        <taxon>Corynebacteriaceae</taxon>
        <taxon>Corynebacterium</taxon>
    </lineage>
</organism>
<name>A0ABY7U9A7_9CORY</name>
<evidence type="ECO:0000313" key="3">
    <source>
        <dbReference type="EMBL" id="WCZ32655.1"/>
    </source>
</evidence>
<feature type="transmembrane region" description="Helical" evidence="2">
    <location>
        <begin position="62"/>
        <end position="82"/>
    </location>
</feature>
<dbReference type="Pfam" id="PF11298">
    <property type="entry name" value="DUF3099"/>
    <property type="match status" value="1"/>
</dbReference>
<keyword evidence="2" id="KW-0472">Membrane</keyword>
<keyword evidence="2" id="KW-1133">Transmembrane helix</keyword>
<feature type="compositionally biased region" description="Basic and acidic residues" evidence="1">
    <location>
        <begin position="165"/>
        <end position="176"/>
    </location>
</feature>
<keyword evidence="2" id="KW-0812">Transmembrane</keyword>